<sequence>MILFFLFSLSEMSHIYIGKTEETILELKKDFLKDTVSNLIAEIDNQRKAEADLMEKFTVRAAADIGDKMSLKSSEFSDFLKDYFNNTSEFKHWTVVYWDWKENKAIYDNLNMSEDSWEPTLQRLQDELAVYRILSQGDKTVLFGVKKSYLDDLVKAEFSKVVRNLEFNDGSYVWINEIINYEGGENYAIRKVHPNLPDTEGMYLSTDMTDTKGNHPYMTELQGIKKDGELYFSYYFKELDSDEISRKLTYAKLYKEFDWVVAMGIYQDDIKSYVDQTNLESKKLASKLTIVLVSMFIIILFLSYFVVLAIEKLHHRHSRRQLESEVNQDPMTKAGNRRSGTNELSRAFRAYKRNGDSPGIMMFDVDCFKNINDTYGHAVGDMVLIEIVNVINGVVRSSDKVIRWGGDEFLVIFYGLQPRNAMGFGTKMLSLISALNIEAKGEVISPTLSVGVAFFQEGDTDFSDALKRADQSLYQSKTNGRNQVHIDL</sequence>
<proteinExistence type="predicted"/>
<dbReference type="EMBL" id="CP042469">
    <property type="protein sequence ID" value="QOX65785.1"/>
    <property type="molecule type" value="Genomic_DNA"/>
</dbReference>
<name>A0ACD1AGY2_9FIRM</name>
<evidence type="ECO:0000313" key="2">
    <source>
        <dbReference type="Proteomes" id="UP000594014"/>
    </source>
</evidence>
<gene>
    <name evidence="1" type="ORF">FRZ06_00975</name>
</gene>
<reference evidence="1" key="1">
    <citation type="submission" date="2019-08" db="EMBL/GenBank/DDBJ databases">
        <title>Genome sequence of Clostridiales bacterium MT110.</title>
        <authorList>
            <person name="Cao J."/>
        </authorList>
    </citation>
    <scope>NUCLEOTIDE SEQUENCE</scope>
    <source>
        <strain evidence="1">MT110</strain>
    </source>
</reference>
<evidence type="ECO:0000313" key="1">
    <source>
        <dbReference type="EMBL" id="QOX65785.1"/>
    </source>
</evidence>
<accession>A0ACD1AGY2</accession>
<organism evidence="1 2">
    <name type="scientific">Anoxybacterium hadale</name>
    <dbReference type="NCBI Taxonomy" id="3408580"/>
    <lineage>
        <taxon>Bacteria</taxon>
        <taxon>Bacillati</taxon>
        <taxon>Bacillota</taxon>
        <taxon>Clostridia</taxon>
        <taxon>Peptostreptococcales</taxon>
        <taxon>Anaerovoracaceae</taxon>
        <taxon>Anoxybacterium</taxon>
    </lineage>
</organism>
<keyword evidence="2" id="KW-1185">Reference proteome</keyword>
<dbReference type="Proteomes" id="UP000594014">
    <property type="component" value="Chromosome"/>
</dbReference>
<protein>
    <submittedName>
        <fullName evidence="1">Diguanylate cyclase</fullName>
    </submittedName>
</protein>